<dbReference type="Proteomes" id="UP000233526">
    <property type="component" value="Unassembled WGS sequence"/>
</dbReference>
<evidence type="ECO:0000313" key="2">
    <source>
        <dbReference type="Proteomes" id="UP000233526"/>
    </source>
</evidence>
<evidence type="ECO:0000313" key="1">
    <source>
        <dbReference type="EMBL" id="PKQ82951.1"/>
    </source>
</evidence>
<proteinExistence type="predicted"/>
<protein>
    <submittedName>
        <fullName evidence="1">Uncharacterized protein</fullName>
    </submittedName>
</protein>
<dbReference type="AlphaFoldDB" id="A0A2N3J8Z1"/>
<dbReference type="EMBL" id="LJZX01000001">
    <property type="protein sequence ID" value="PKQ82951.1"/>
    <property type="molecule type" value="Genomic_DNA"/>
</dbReference>
<name>A0A2N3J8Z1_AERSO</name>
<gene>
    <name evidence="1" type="ORF">AOX56_00050</name>
</gene>
<reference evidence="1 2" key="1">
    <citation type="journal article" date="2017" name="Front. Microbiol.">
        <title>Strong Genomic and Phenotypic Heterogeneity in the Aeromonas sobria Species Complex.</title>
        <authorList>
            <person name="Gauthier J."/>
            <person name="Vincent A.T."/>
            <person name="Charette S.J."/>
            <person name="Derome N."/>
        </authorList>
    </citation>
    <scope>NUCLEOTIDE SEQUENCE [LARGE SCALE GENOMIC DNA]</scope>
    <source>
        <strain evidence="1 2">JF2635</strain>
    </source>
</reference>
<accession>A0A2N3J8Z1</accession>
<organism evidence="1 2">
    <name type="scientific">Aeromonas sobria</name>
    <dbReference type="NCBI Taxonomy" id="646"/>
    <lineage>
        <taxon>Bacteria</taxon>
        <taxon>Pseudomonadati</taxon>
        <taxon>Pseudomonadota</taxon>
        <taxon>Gammaproteobacteria</taxon>
        <taxon>Aeromonadales</taxon>
        <taxon>Aeromonadaceae</taxon>
        <taxon>Aeromonas</taxon>
    </lineage>
</organism>
<comment type="caution">
    <text evidence="1">The sequence shown here is derived from an EMBL/GenBank/DDBJ whole genome shotgun (WGS) entry which is preliminary data.</text>
</comment>
<sequence length="99" mass="10587">MACTLSWFSESAMLQIGMRHGVNYLHEKAGLIHPCGLIGTSQPYRKSGYTPAVIGVNVKFVCAIAWVSSPNGRHKKTANCRLRVTARGSSIVGVSSPNG</sequence>